<dbReference type="PRINTS" id="PR00599">
    <property type="entry name" value="MAPEPTIDASE"/>
</dbReference>
<dbReference type="InterPro" id="IPR036005">
    <property type="entry name" value="Creatinase/aminopeptidase-like"/>
</dbReference>
<dbReference type="InterPro" id="IPR001714">
    <property type="entry name" value="Pept_M24_MAP"/>
</dbReference>
<dbReference type="Proteomes" id="UP000078287">
    <property type="component" value="Unassembled WGS sequence"/>
</dbReference>
<keyword evidence="6" id="KW-1185">Reference proteome</keyword>
<dbReference type="GO" id="GO:0004177">
    <property type="term" value="F:aminopeptidase activity"/>
    <property type="evidence" value="ECO:0007669"/>
    <property type="project" value="UniProtKB-ARBA"/>
</dbReference>
<dbReference type="InterPro" id="IPR000994">
    <property type="entry name" value="Pept_M24"/>
</dbReference>
<dbReference type="PROSITE" id="PS00491">
    <property type="entry name" value="PROLINE_PEPTIDASE"/>
    <property type="match status" value="1"/>
</dbReference>
<proteinExistence type="predicted"/>
<dbReference type="Pfam" id="PF00557">
    <property type="entry name" value="Peptidase_M24"/>
    <property type="match status" value="1"/>
</dbReference>
<sequence length="359" mass="38118">MNERVQRLRATLAEQGLPAILLTAPTSRRYLSGFTGSAGALLISAEAAFLLTDGRYTVRAAAEAPAFTLREVRAAVKPLPKLVAELAAELGLSRLGFEAAAMTVAEYQQFAKALAETVELVATENIVEELRVVKDAGEIELLRRAAAITDAALAAVLPVLAPDMTEREAAWRLEVALHDLGADGPSFPIIVAAGRNSARPHHEPGHDVLGEGQPIIIDMGARLNGYHADLTRTIVLGQPDDTFRAVYAATLAAQQTAIRALRPGLPWAEADAIARRVIEEAGYAHGIAHSLGHGVGLVIHEAPWLRITAPDAPPSPPLQAGMVTSVEPGIYLPEWGGVRIEDLALITDDGCEVLSQAPR</sequence>
<dbReference type="InterPro" id="IPR050659">
    <property type="entry name" value="Peptidase_M24B"/>
</dbReference>
<dbReference type="SUPFAM" id="SSF55920">
    <property type="entry name" value="Creatinase/aminopeptidase"/>
    <property type="match status" value="1"/>
</dbReference>
<dbReference type="GO" id="GO:0046872">
    <property type="term" value="F:metal ion binding"/>
    <property type="evidence" value="ECO:0007669"/>
    <property type="project" value="UniProtKB-KW"/>
</dbReference>
<reference evidence="5 6" key="1">
    <citation type="submission" date="2016-04" db="EMBL/GenBank/DDBJ databases">
        <title>Chloroflexus islandicus sp. nov., a thermophilic filamentous anoxygenic phototrophic bacterium from geyser Strokkur (Iceland).</title>
        <authorList>
            <person name="Gaisin V.A."/>
            <person name="Kalashnikov A.M."/>
            <person name="Sukhacheva M.V."/>
            <person name="Grouzdev D.S."/>
            <person name="Ivanov T.M."/>
            <person name="Kuznetsov B."/>
            <person name="Gorlenko V.M."/>
        </authorList>
    </citation>
    <scope>NUCLEOTIDE SEQUENCE [LARGE SCALE GENOMIC DNA]</scope>
    <source>
        <strain evidence="6">isl-2</strain>
    </source>
</reference>
<dbReference type="AlphaFoldDB" id="A0A178M9M2"/>
<evidence type="ECO:0000259" key="3">
    <source>
        <dbReference type="Pfam" id="PF00557"/>
    </source>
</evidence>
<dbReference type="Gene3D" id="3.90.230.10">
    <property type="entry name" value="Creatinase/methionine aminopeptidase superfamily"/>
    <property type="match status" value="1"/>
</dbReference>
<evidence type="ECO:0000313" key="6">
    <source>
        <dbReference type="Proteomes" id="UP000078287"/>
    </source>
</evidence>
<evidence type="ECO:0000259" key="4">
    <source>
        <dbReference type="Pfam" id="PF01321"/>
    </source>
</evidence>
<dbReference type="PANTHER" id="PTHR46112">
    <property type="entry name" value="AMINOPEPTIDASE"/>
    <property type="match status" value="1"/>
</dbReference>
<evidence type="ECO:0000256" key="2">
    <source>
        <dbReference type="ARBA" id="ARBA00022801"/>
    </source>
</evidence>
<dbReference type="PANTHER" id="PTHR46112:SF8">
    <property type="entry name" value="CYTOPLASMIC PEPTIDASE PEPQ-RELATED"/>
    <property type="match status" value="1"/>
</dbReference>
<keyword evidence="1" id="KW-0479">Metal-binding</keyword>
<dbReference type="RefSeq" id="WP_066787683.1">
    <property type="nucleotide sequence ID" value="NZ_LWQS01000055.1"/>
</dbReference>
<dbReference type="InterPro" id="IPR029149">
    <property type="entry name" value="Creatin/AminoP/Spt16_N"/>
</dbReference>
<accession>A0A178M9M2</accession>
<dbReference type="OrthoDB" id="9806388at2"/>
<gene>
    <name evidence="5" type="ORF">A6A03_14830</name>
</gene>
<dbReference type="STRING" id="1707952.A6A03_14830"/>
<feature type="domain" description="Creatinase N-terminal" evidence="4">
    <location>
        <begin position="4"/>
        <end position="133"/>
    </location>
</feature>
<keyword evidence="2" id="KW-0378">Hydrolase</keyword>
<feature type="domain" description="Peptidase M24" evidence="3">
    <location>
        <begin position="140"/>
        <end position="348"/>
    </location>
</feature>
<dbReference type="GO" id="GO:0008235">
    <property type="term" value="F:metalloexopeptidase activity"/>
    <property type="evidence" value="ECO:0007669"/>
    <property type="project" value="UniProtKB-ARBA"/>
</dbReference>
<organism evidence="5 6">
    <name type="scientific">Chloroflexus islandicus</name>
    <dbReference type="NCBI Taxonomy" id="1707952"/>
    <lineage>
        <taxon>Bacteria</taxon>
        <taxon>Bacillati</taxon>
        <taxon>Chloroflexota</taxon>
        <taxon>Chloroflexia</taxon>
        <taxon>Chloroflexales</taxon>
        <taxon>Chloroflexineae</taxon>
        <taxon>Chloroflexaceae</taxon>
        <taxon>Chloroflexus</taxon>
    </lineage>
</organism>
<evidence type="ECO:0000256" key="1">
    <source>
        <dbReference type="ARBA" id="ARBA00022723"/>
    </source>
</evidence>
<evidence type="ECO:0000313" key="5">
    <source>
        <dbReference type="EMBL" id="OAN45449.1"/>
    </source>
</evidence>
<dbReference type="SUPFAM" id="SSF53092">
    <property type="entry name" value="Creatinase/prolidase N-terminal domain"/>
    <property type="match status" value="1"/>
</dbReference>
<dbReference type="Gene3D" id="3.40.350.10">
    <property type="entry name" value="Creatinase/prolidase N-terminal domain"/>
    <property type="match status" value="1"/>
</dbReference>
<comment type="caution">
    <text evidence="5">The sequence shown here is derived from an EMBL/GenBank/DDBJ whole genome shotgun (WGS) entry which is preliminary data.</text>
</comment>
<dbReference type="InterPro" id="IPR001131">
    <property type="entry name" value="Peptidase_M24B_aminopep-P_CS"/>
</dbReference>
<dbReference type="Pfam" id="PF01321">
    <property type="entry name" value="Creatinase_N"/>
    <property type="match status" value="1"/>
</dbReference>
<protein>
    <submittedName>
        <fullName evidence="5">Peptidase M24</fullName>
    </submittedName>
</protein>
<name>A0A178M9M2_9CHLR</name>
<dbReference type="EMBL" id="LWQS01000055">
    <property type="protein sequence ID" value="OAN45449.1"/>
    <property type="molecule type" value="Genomic_DNA"/>
</dbReference>
<dbReference type="InterPro" id="IPR000587">
    <property type="entry name" value="Creatinase_N"/>
</dbReference>